<dbReference type="Pfam" id="PF13484">
    <property type="entry name" value="Fer4_16"/>
    <property type="match status" value="1"/>
</dbReference>
<dbReference type="EC" id="1.17.99.6" evidence="11"/>
<organism evidence="10 12">
    <name type="scientific">Prevotella fusca JCM 17724</name>
    <dbReference type="NCBI Taxonomy" id="1236517"/>
    <lineage>
        <taxon>Bacteria</taxon>
        <taxon>Pseudomonadati</taxon>
        <taxon>Bacteroidota</taxon>
        <taxon>Bacteroidia</taxon>
        <taxon>Bacteroidales</taxon>
        <taxon>Prevotellaceae</taxon>
        <taxon>Prevotella</taxon>
    </lineage>
</organism>
<sequence>MSPVEQAKLPTPRDSYGLGNSSVIKSLAHSLGFFACGIAKAEPVDEAVAQKYRKWLENGEEASMAYMANYLEKRLDPRLLVPGVRSIVSLALNYAPAQQLPEGEYQIAAYALGLDYHDLMKVKMRELAEKIAAKFHSFQETEENQPLNRETRTKDNETNIKECGKKVPLSPRGERGWGCFCDTAPVLERYWAQKAGIGWIGRNHQLIIPHAGSMFFLGEIFLPFEVDVYDEPMANRCGSCHRCIDACPTRAIIPGEDFHAERCLSYQLIENRGELSAEAKTAMGDTIYGCDRCQTACPWNRFATPNTEPALQPKPELLNMSKEKWHNLTVEDYRRLFKGSAVKRVKFEGLKRNITVKKP</sequence>
<keyword evidence="6 11" id="KW-0560">Oxidoreductase</keyword>
<evidence type="ECO:0000256" key="4">
    <source>
        <dbReference type="ARBA" id="ARBA00022723"/>
    </source>
</evidence>
<evidence type="ECO:0000313" key="11">
    <source>
        <dbReference type="EMBL" id="QUB86368.1"/>
    </source>
</evidence>
<dbReference type="GO" id="GO:0051539">
    <property type="term" value="F:4 iron, 4 sulfur cluster binding"/>
    <property type="evidence" value="ECO:0007669"/>
    <property type="project" value="UniProtKB-KW"/>
</dbReference>
<dbReference type="Proteomes" id="UP000060345">
    <property type="component" value="Chromosome 1"/>
</dbReference>
<dbReference type="Gene3D" id="3.30.70.20">
    <property type="match status" value="1"/>
</dbReference>
<evidence type="ECO:0000313" key="12">
    <source>
        <dbReference type="Proteomes" id="UP000060345"/>
    </source>
</evidence>
<dbReference type="PANTHER" id="PTHR30002">
    <property type="entry name" value="EPOXYQUEUOSINE REDUCTASE"/>
    <property type="match status" value="1"/>
</dbReference>
<evidence type="ECO:0000256" key="1">
    <source>
        <dbReference type="ARBA" id="ARBA00022485"/>
    </source>
</evidence>
<keyword evidence="4" id="KW-0479">Metal-binding</keyword>
<dbReference type="PROSITE" id="PS00198">
    <property type="entry name" value="4FE4S_FER_1"/>
    <property type="match status" value="1"/>
</dbReference>
<protein>
    <submittedName>
        <fullName evidence="10">(Fe-S)-binding protein</fullName>
    </submittedName>
    <submittedName>
        <fullName evidence="11">tRNA epoxyqueuosine(34) reductase QueG</fullName>
        <ecNumber evidence="11">1.17.99.6</ecNumber>
    </submittedName>
</protein>
<dbReference type="PANTHER" id="PTHR30002:SF4">
    <property type="entry name" value="EPOXYQUEUOSINE REDUCTASE"/>
    <property type="match status" value="1"/>
</dbReference>
<dbReference type="RefSeq" id="WP_025078824.1">
    <property type="nucleotide sequence ID" value="NZ_CP012074.1"/>
</dbReference>
<reference evidence="10 12" key="1">
    <citation type="submission" date="2015-07" db="EMBL/GenBank/DDBJ databases">
        <authorList>
            <person name="Noorani M."/>
        </authorList>
    </citation>
    <scope>NUCLEOTIDE SEQUENCE [LARGE SCALE GENOMIC DNA]</scope>
    <source>
        <strain evidence="10 12">W1435</strain>
    </source>
</reference>
<evidence type="ECO:0000259" key="9">
    <source>
        <dbReference type="PROSITE" id="PS51379"/>
    </source>
</evidence>
<evidence type="ECO:0000256" key="7">
    <source>
        <dbReference type="ARBA" id="ARBA00023004"/>
    </source>
</evidence>
<gene>
    <name evidence="11" type="primary">queG</name>
    <name evidence="10" type="ORF">ADJ77_02590</name>
    <name evidence="11" type="ORF">J5A51_09735</name>
</gene>
<dbReference type="OrthoDB" id="9784571at2"/>
<evidence type="ECO:0000256" key="3">
    <source>
        <dbReference type="ARBA" id="ARBA00022694"/>
    </source>
</evidence>
<dbReference type="eggNOG" id="COG1600">
    <property type="taxonomic scope" value="Bacteria"/>
</dbReference>
<keyword evidence="5" id="KW-0671">Queuosine biosynthesis</keyword>
<dbReference type="GO" id="GO:0008616">
    <property type="term" value="P:tRNA queuosine(34) biosynthetic process"/>
    <property type="evidence" value="ECO:0007669"/>
    <property type="project" value="UniProtKB-KW"/>
</dbReference>
<accession>A0A0K1NI21</accession>
<dbReference type="AlphaFoldDB" id="A0A0K1NI21"/>
<dbReference type="Proteomes" id="UP000682005">
    <property type="component" value="Chromosome 1"/>
</dbReference>
<keyword evidence="7" id="KW-0408">Iron</keyword>
<evidence type="ECO:0000256" key="5">
    <source>
        <dbReference type="ARBA" id="ARBA00022785"/>
    </source>
</evidence>
<dbReference type="Pfam" id="PF08331">
    <property type="entry name" value="QueG_DUF1730"/>
    <property type="match status" value="1"/>
</dbReference>
<dbReference type="InterPro" id="IPR004453">
    <property type="entry name" value="QueG"/>
</dbReference>
<keyword evidence="1" id="KW-0004">4Fe-4S</keyword>
<evidence type="ECO:0000256" key="2">
    <source>
        <dbReference type="ARBA" id="ARBA00022490"/>
    </source>
</evidence>
<keyword evidence="13" id="KW-1185">Reference proteome</keyword>
<feature type="domain" description="4Fe-4S ferredoxin-type" evidence="9">
    <location>
        <begin position="224"/>
        <end position="257"/>
    </location>
</feature>
<dbReference type="NCBIfam" id="TIGR00276">
    <property type="entry name" value="tRNA epoxyqueuosine(34) reductase QueG"/>
    <property type="match status" value="1"/>
</dbReference>
<dbReference type="EMBL" id="CP012074">
    <property type="protein sequence ID" value="AKU68739.1"/>
    <property type="molecule type" value="Genomic_DNA"/>
</dbReference>
<keyword evidence="3" id="KW-0819">tRNA processing</keyword>
<keyword evidence="2" id="KW-0963">Cytoplasm</keyword>
<name>A0A0K1NI21_9BACT</name>
<dbReference type="EMBL" id="CP072370">
    <property type="protein sequence ID" value="QUB86368.1"/>
    <property type="molecule type" value="Genomic_DNA"/>
</dbReference>
<evidence type="ECO:0000256" key="6">
    <source>
        <dbReference type="ARBA" id="ARBA00023002"/>
    </source>
</evidence>
<keyword evidence="8" id="KW-0411">Iron-sulfur</keyword>
<dbReference type="InterPro" id="IPR013542">
    <property type="entry name" value="QueG_DUF1730"/>
</dbReference>
<dbReference type="STRING" id="1236517.ADJ77_02590"/>
<dbReference type="InterPro" id="IPR017900">
    <property type="entry name" value="4Fe4S_Fe_S_CS"/>
</dbReference>
<dbReference type="InterPro" id="IPR017896">
    <property type="entry name" value="4Fe4S_Fe-S-bd"/>
</dbReference>
<evidence type="ECO:0000313" key="13">
    <source>
        <dbReference type="Proteomes" id="UP000682005"/>
    </source>
</evidence>
<dbReference type="PROSITE" id="PS51379">
    <property type="entry name" value="4FE4S_FER_2"/>
    <property type="match status" value="1"/>
</dbReference>
<evidence type="ECO:0000313" key="10">
    <source>
        <dbReference type="EMBL" id="AKU68739.1"/>
    </source>
</evidence>
<proteinExistence type="predicted"/>
<dbReference type="GO" id="GO:0052693">
    <property type="term" value="F:epoxyqueuosine reductase activity"/>
    <property type="evidence" value="ECO:0007669"/>
    <property type="project" value="UniProtKB-EC"/>
</dbReference>
<evidence type="ECO:0000256" key="8">
    <source>
        <dbReference type="ARBA" id="ARBA00023014"/>
    </source>
</evidence>
<dbReference type="GO" id="GO:0046872">
    <property type="term" value="F:metal ion binding"/>
    <property type="evidence" value="ECO:0007669"/>
    <property type="project" value="UniProtKB-KW"/>
</dbReference>
<dbReference type="KEGG" id="pfus:ADJ77_02590"/>
<dbReference type="SUPFAM" id="SSF46548">
    <property type="entry name" value="alpha-helical ferredoxin"/>
    <property type="match status" value="1"/>
</dbReference>
<reference evidence="11 13" key="2">
    <citation type="submission" date="2021-03" db="EMBL/GenBank/DDBJ databases">
        <title>Human Oral Microbial Genomes.</title>
        <authorList>
            <person name="Johnston C.D."/>
            <person name="Chen T."/>
            <person name="Dewhirst F.E."/>
        </authorList>
    </citation>
    <scope>NUCLEOTIDE SEQUENCE [LARGE SCALE GENOMIC DNA]</scope>
    <source>
        <strain evidence="11 13">W1435</strain>
    </source>
</reference>